<evidence type="ECO:0000313" key="3">
    <source>
        <dbReference type="EMBL" id="CAD8084393.1"/>
    </source>
</evidence>
<keyword evidence="1" id="KW-0812">Transmembrane</keyword>
<feature type="domain" description="EGF-like" evidence="2">
    <location>
        <begin position="738"/>
        <end position="775"/>
    </location>
</feature>
<feature type="domain" description="EGF-like" evidence="2">
    <location>
        <begin position="359"/>
        <end position="400"/>
    </location>
</feature>
<proteinExistence type="predicted"/>
<keyword evidence="4" id="KW-1185">Reference proteome</keyword>
<feature type="domain" description="EGF-like" evidence="2">
    <location>
        <begin position="600"/>
        <end position="642"/>
    </location>
</feature>
<feature type="transmembrane region" description="Helical" evidence="1">
    <location>
        <begin position="2076"/>
        <end position="2096"/>
    </location>
</feature>
<feature type="domain" description="EGF-like" evidence="2">
    <location>
        <begin position="300"/>
        <end position="351"/>
    </location>
</feature>
<accession>A0A8S1N3X0</accession>
<name>A0A8S1N3X0_9CILI</name>
<dbReference type="SMART" id="SM00261">
    <property type="entry name" value="FU"/>
    <property type="match status" value="14"/>
</dbReference>
<feature type="domain" description="EGF-like" evidence="2">
    <location>
        <begin position="448"/>
        <end position="495"/>
    </location>
</feature>
<feature type="domain" description="EGF-like" evidence="2">
    <location>
        <begin position="164"/>
        <end position="208"/>
    </location>
</feature>
<dbReference type="PANTHER" id="PTHR15332:SF175">
    <property type="entry name" value="PROPROTEIN CONVERTASE SUBTILISIN_KEXIN TYPE 5-LIKE"/>
    <property type="match status" value="1"/>
</dbReference>
<feature type="transmembrane region" description="Helical" evidence="1">
    <location>
        <begin position="1956"/>
        <end position="1974"/>
    </location>
</feature>
<organism evidence="3 4">
    <name type="scientific">Paramecium sonneborni</name>
    <dbReference type="NCBI Taxonomy" id="65129"/>
    <lineage>
        <taxon>Eukaryota</taxon>
        <taxon>Sar</taxon>
        <taxon>Alveolata</taxon>
        <taxon>Ciliophora</taxon>
        <taxon>Intramacronucleata</taxon>
        <taxon>Oligohymenophorea</taxon>
        <taxon>Peniculida</taxon>
        <taxon>Parameciidae</taxon>
        <taxon>Paramecium</taxon>
    </lineage>
</organism>
<dbReference type="InterPro" id="IPR000742">
    <property type="entry name" value="EGF"/>
</dbReference>
<evidence type="ECO:0000256" key="1">
    <source>
        <dbReference type="SAM" id="Phobius"/>
    </source>
</evidence>
<feature type="domain" description="EGF-like" evidence="2">
    <location>
        <begin position="117"/>
        <end position="163"/>
    </location>
</feature>
<comment type="caution">
    <text evidence="3">The sequence shown here is derived from an EMBL/GenBank/DDBJ whole genome shotgun (WGS) entry which is preliminary data.</text>
</comment>
<dbReference type="OrthoDB" id="410989at2759"/>
<feature type="domain" description="EGF-like" evidence="2">
    <location>
        <begin position="216"/>
        <end position="256"/>
    </location>
</feature>
<feature type="domain" description="EGF-like" evidence="2">
    <location>
        <begin position="496"/>
        <end position="543"/>
    </location>
</feature>
<dbReference type="CDD" id="cd00064">
    <property type="entry name" value="FU"/>
    <property type="match status" value="1"/>
</dbReference>
<evidence type="ECO:0000259" key="2">
    <source>
        <dbReference type="SMART" id="SM00181"/>
    </source>
</evidence>
<dbReference type="SMART" id="SM00181">
    <property type="entry name" value="EGF"/>
    <property type="match status" value="12"/>
</dbReference>
<reference evidence="3" key="1">
    <citation type="submission" date="2021-01" db="EMBL/GenBank/DDBJ databases">
        <authorList>
            <consortium name="Genoscope - CEA"/>
            <person name="William W."/>
        </authorList>
    </citation>
    <scope>NUCLEOTIDE SEQUENCE</scope>
</reference>
<feature type="domain" description="EGF-like" evidence="2">
    <location>
        <begin position="650"/>
        <end position="687"/>
    </location>
</feature>
<dbReference type="EMBL" id="CAJJDN010000046">
    <property type="protein sequence ID" value="CAD8084393.1"/>
    <property type="molecule type" value="Genomic_DNA"/>
</dbReference>
<protein>
    <recommendedName>
        <fullName evidence="2">EGF-like domain-containing protein</fullName>
    </recommendedName>
</protein>
<dbReference type="Proteomes" id="UP000692954">
    <property type="component" value="Unassembled WGS sequence"/>
</dbReference>
<feature type="transmembrane region" description="Helical" evidence="1">
    <location>
        <begin position="1888"/>
        <end position="1906"/>
    </location>
</feature>
<dbReference type="PANTHER" id="PTHR15332">
    <property type="entry name" value="PROPROTEIN CONVERTASE SUBTILISIN_KEXIN TYPE 5-LIKE"/>
    <property type="match status" value="1"/>
</dbReference>
<keyword evidence="1" id="KW-1133">Transmembrane helix</keyword>
<feature type="transmembrane region" description="Helical" evidence="1">
    <location>
        <begin position="1994"/>
        <end position="2016"/>
    </location>
</feature>
<evidence type="ECO:0000313" key="4">
    <source>
        <dbReference type="Proteomes" id="UP000692954"/>
    </source>
</evidence>
<feature type="domain" description="EGF-like" evidence="2">
    <location>
        <begin position="408"/>
        <end position="447"/>
    </location>
</feature>
<feature type="transmembrane region" description="Helical" evidence="1">
    <location>
        <begin position="2036"/>
        <end position="2056"/>
    </location>
</feature>
<feature type="domain" description="EGF-like" evidence="2">
    <location>
        <begin position="64"/>
        <end position="112"/>
    </location>
</feature>
<gene>
    <name evidence="3" type="ORF">PSON_ATCC_30995.1.T0460248</name>
</gene>
<keyword evidence="1" id="KW-0472">Membrane</keyword>
<dbReference type="InterPro" id="IPR006212">
    <property type="entry name" value="Furin_repeat"/>
</dbReference>
<sequence length="2135" mass="246344">MLENLSVYNVIIVVKLVQFQILHVQLVIHQVLELQIIKNVSAKMDILMMGLILSVRVQIFLILECHYSCFKCSSFSTKCDSCGLTSNREFNNLLFSCNCFNNYYDSGIEICQKCHYSCSTCNSFGSQSCKSCLDKTISFRVINGNICQCLFGYYDDGNSTNCKKCSIFCQTCQNAADYCTSCTSTRHLETNKCICDTGYFDQMLELCSKCDSNCVNCKLSPKNCIECDSTLLKVFDNKTQTCICMNGTTDINGVCQFCDITCLTCINTISNCSSCKALKLLINTKCQCIEGTYETGVDKECQLCNSTCQTCINKENYCTSCSTDKYRIFKTGNICICQDGYYEDLVTFVCKQCDFSCLTCQITSKNCQSCDSKMNLSLDLQNKCICSSGFFLNSTSRICEACNITCKECKNLTQCNECEPITRHLDSENLQCLCKDGYYEVNQRKCSLCNITCKTCINQATKCKTCEAIYYRILNNSNACICLDGYYDVGIEMCLLCNKLCKTCQISSTKCYSCYEIEQFRYLSSNQCICKSGYYDNGFPLCEKCSNSCLTCSGKKDYCTSCDINQNRVDLSAIKKCPCSTGFFSDENEVCQKCSLKCSSCSLYKDSCLSCSISKTSNRLSISKNCNCKEGYYDDDLQLDCQNCSVRCKLCSQSSTNCQICSINLRENPPVCNCKAGFYENQSFNCEVCENQCNTCEKTSSNCLTCKEGRYTQKCLCEDGYFEGGQPLCLQCSFQCKTCSLSSLNCLICKGDRQIIPSCSCPDGFYDDFKNDSCQVCDRLCKTCNIDGCLSCIGNRVLTSEMACEEPPHSVIHTETPWCSTCNVAVIDARFSDDLLSISVKFDFPLNPSFFTSQFQDNICFQILDEQTYLKLGKSPNCFLDHNDSMILIIEVGQQVSIIPGDQIIFYGQYFGHLNCVQKIDIFILNQVKIPINPVSPKIFYDLPTYFLNPCDDNTIPIKSIIFDGLRQLIGIRWTFSVDGQNGNGNLESFVNSLTNLQNLELSIPLQTLPKQSNITFFVEFQNFVQQKSIQLIQVQTHSGQFPTIRWISKPYYYAFETIVLQFQIKKKDCSETTTIPQIDNSQYQVSLVEVYRNESNSRPSRVKYSEITNQNSFNVTIQNYTLTSRVAYVFSQNTFDALLNFSLTRNITLEINAGGIFCQFNGTKKIQNYRKDSNILISCRDLDTQYGWNEDPSISLNITCVDLTMNSLCRDLNKQLIKINKTQSIQTISKQTIPPYTIQSWQVTAQKKQYKYTFKQNIVYLDNDFKLLDITYNKGYIMRSINNYENLKFTIQIPFEDRQYLLEYQVAIIYNFQLIKILKSSYFQYHFRIFDYHTKFDKGKQINLKFLAQFTNEIIPSQEDLQLTVNLPPTCIVQIQSETIVALQPFKIITQCDFSNASPFMYQLRYFINNQDYLDFMDRTSDYSLLLNGYQTSNTFEGFFPFSQAHILIQVIDSRGSYSNIVKQINITQAQFKCSDININKLPYKQQIAMLIEILLNHQQLKYCNSISKQLYSNIKSNLGAEDLNDQFLVYQVVKLYKRFILNEKVTKSNNRLMTMDYQERCFQNSTKSFYIQNSTFNNTLTDTATGLISELQQIKLVSKKLIQKQTQFNSELNQDDIFYDEKLFQKKESVAQSLPILLLMIDDIFVKISTVFIQSDEDSKQIIYIAEELIRLIENIAFQFNDQIEVNGPTFTVNGQILNFQISKQTKDNFNNQFNIDKDLLDGLIDFVQKQQISLNYNYYILQQNISSKLSQFLNTSNLLIEQNFLRKTNLKNHLYDNRFIEYQNIEQKYIVDIAQYQYCQEEVPEQLLNYYYCVEINSFGEYFLCDLQVEEIDNITVSISCKCLQFGDIFLVRYTNNSYEEQTIKQQNLDDKMEDFDLKINEQPILLFHGIFIIFSFFLYIELNCIETKVAYNFINHGIILESTNDDIPTLGKQKLLFYPGSFAIYKMIFKHLHEIISIFYIESFIVTKSFRFLQLSIKISLLIPLSFLEILYIQKVAILAALFVNCVFYLLIRIICKIFQSFYRFRGKLSKFIVGVYLIIHIVCYIFFIILLRKYKGDYHQLNLDISLILTLSIFLQFVILDPVMIFFRIIITKYVTVQIRNIILNPINQLIYFFIENEKLDELLQQYVIM</sequence>